<dbReference type="GO" id="GO:0003824">
    <property type="term" value="F:catalytic activity"/>
    <property type="evidence" value="ECO:0007669"/>
    <property type="project" value="UniProtKB-ARBA"/>
</dbReference>
<dbReference type="Gene3D" id="3.40.50.1820">
    <property type="entry name" value="alpha/beta hydrolase"/>
    <property type="match status" value="1"/>
</dbReference>
<dbReference type="PRINTS" id="PR00111">
    <property type="entry name" value="ABHYDROLASE"/>
</dbReference>
<dbReference type="Proteomes" id="UP000054804">
    <property type="component" value="Unassembled WGS sequence"/>
</dbReference>
<dbReference type="PANTHER" id="PTHR43194:SF5">
    <property type="entry name" value="PIMELOYL-[ACYL-CARRIER PROTEIN] METHYL ESTER ESTERASE"/>
    <property type="match status" value="1"/>
</dbReference>
<comment type="caution">
    <text evidence="3">The sequence shown here is derived from an EMBL/GenBank/DDBJ whole genome shotgun (WGS) entry which is preliminary data.</text>
</comment>
<name>A0A0W7X9D8_9ACTN</name>
<reference evidence="3 4" key="1">
    <citation type="submission" date="2015-12" db="EMBL/GenBank/DDBJ databases">
        <title>Draft genome sequence of Streptomyces silvensis ATCC 53525, a producer of novel hormone antagonists.</title>
        <authorList>
            <person name="Johnston C.W."/>
            <person name="Li Y."/>
            <person name="Magarvey N.A."/>
        </authorList>
    </citation>
    <scope>NUCLEOTIDE SEQUENCE [LARGE SCALE GENOMIC DNA]</scope>
    <source>
        <strain evidence="3 4">ATCC 53525</strain>
    </source>
</reference>
<dbReference type="InterPro" id="IPR022742">
    <property type="entry name" value="Hydrolase_4"/>
</dbReference>
<organism evidence="3 4">
    <name type="scientific">Streptomyces silvensis</name>
    <dbReference type="NCBI Taxonomy" id="1765722"/>
    <lineage>
        <taxon>Bacteria</taxon>
        <taxon>Bacillati</taxon>
        <taxon>Actinomycetota</taxon>
        <taxon>Actinomycetes</taxon>
        <taxon>Kitasatosporales</taxon>
        <taxon>Streptomycetaceae</taxon>
        <taxon>Streptomyces</taxon>
    </lineage>
</organism>
<gene>
    <name evidence="3" type="ORF">AT728_30675</name>
</gene>
<protein>
    <recommendedName>
        <fullName evidence="2">Serine aminopeptidase S33 domain-containing protein</fullName>
    </recommendedName>
</protein>
<feature type="compositionally biased region" description="Basic and acidic residues" evidence="1">
    <location>
        <begin position="275"/>
        <end position="288"/>
    </location>
</feature>
<keyword evidence="4" id="KW-1185">Reference proteome</keyword>
<dbReference type="InterPro" id="IPR000073">
    <property type="entry name" value="AB_hydrolase_1"/>
</dbReference>
<dbReference type="AlphaFoldDB" id="A0A0W7X9D8"/>
<feature type="domain" description="Serine aminopeptidase S33" evidence="2">
    <location>
        <begin position="30"/>
        <end position="257"/>
    </location>
</feature>
<feature type="region of interest" description="Disordered" evidence="1">
    <location>
        <begin position="275"/>
        <end position="294"/>
    </location>
</feature>
<evidence type="ECO:0000256" key="1">
    <source>
        <dbReference type="SAM" id="MobiDB-lite"/>
    </source>
</evidence>
<accession>A0A0W7X9D8</accession>
<sequence length="294" mass="31809">MIVPEFPRTRAELLRPDGARLVLHLHGPSNPDLVVVLAHGWQATAAIWDKTVEHFARPGTLVVRYDQRGHGHSSTGTSRPEMALLAGDLAAVVAATAPGDVPVVLVGHSMGGAAVMTLAVGRPALIGDKVKAALLVSTSAGGLDLAAAAHPPRTRLIGLLRHAMAALCIRAPRTAHRLHNLWQPRLDTQPPIDVAAHWFKALMRHDVRRHLDVLRRIPVHIMVGEDDPTIPPEHSHRLLAAIPTARLHVVPRGCHRLPTRHASKVVTALEHTCADATRRTDDPPREQEVMAGQS</sequence>
<dbReference type="Pfam" id="PF12146">
    <property type="entry name" value="Hydrolase_4"/>
    <property type="match status" value="1"/>
</dbReference>
<proteinExistence type="predicted"/>
<dbReference type="STRING" id="1765722.AT728_30675"/>
<dbReference type="SUPFAM" id="SSF53474">
    <property type="entry name" value="alpha/beta-Hydrolases"/>
    <property type="match status" value="1"/>
</dbReference>
<evidence type="ECO:0000313" key="3">
    <source>
        <dbReference type="EMBL" id="KUF19371.1"/>
    </source>
</evidence>
<dbReference type="InterPro" id="IPR050228">
    <property type="entry name" value="Carboxylesterase_BioH"/>
</dbReference>
<evidence type="ECO:0000259" key="2">
    <source>
        <dbReference type="Pfam" id="PF12146"/>
    </source>
</evidence>
<dbReference type="InterPro" id="IPR029058">
    <property type="entry name" value="AB_hydrolase_fold"/>
</dbReference>
<dbReference type="EMBL" id="LOCL01000027">
    <property type="protein sequence ID" value="KUF19371.1"/>
    <property type="molecule type" value="Genomic_DNA"/>
</dbReference>
<dbReference type="PANTHER" id="PTHR43194">
    <property type="entry name" value="HYDROLASE ALPHA/BETA FOLD FAMILY"/>
    <property type="match status" value="1"/>
</dbReference>
<evidence type="ECO:0000313" key="4">
    <source>
        <dbReference type="Proteomes" id="UP000054804"/>
    </source>
</evidence>